<comment type="subcellular location">
    <subcellularLocation>
        <location evidence="1">Cell inner membrane</location>
        <topology evidence="1">Multi-pass membrane protein</topology>
    </subcellularLocation>
</comment>
<comment type="function">
    <text evidence="14">Involved in mercury resistance. Probably transfers a mercuric ion from the periplasmic Hg(2+)-binding protein MerP to the cytoplasmic mercuric reductase MerA.</text>
</comment>
<keyword evidence="6" id="KW-1003">Cell membrane</keyword>
<accession>A0ABZ2BEA8</accession>
<dbReference type="Proteomes" id="UP001432360">
    <property type="component" value="Chromosome"/>
</dbReference>
<dbReference type="Pfam" id="PF02411">
    <property type="entry name" value="MerT"/>
    <property type="match status" value="1"/>
</dbReference>
<evidence type="ECO:0000256" key="5">
    <source>
        <dbReference type="ARBA" id="ARBA00022466"/>
    </source>
</evidence>
<dbReference type="EMBL" id="CP133148">
    <property type="protein sequence ID" value="WVT05763.1"/>
    <property type="molecule type" value="Genomic_DNA"/>
</dbReference>
<keyword evidence="8 15" id="KW-0812">Transmembrane</keyword>
<keyword evidence="9" id="KW-0479">Metal-binding</keyword>
<name>A0ABZ2BEA8_9HYPH</name>
<proteinExistence type="inferred from homology"/>
<feature type="transmembrane region" description="Helical" evidence="15">
    <location>
        <begin position="45"/>
        <end position="77"/>
    </location>
</feature>
<dbReference type="InterPro" id="IPR003457">
    <property type="entry name" value="Transprt_MerT"/>
</dbReference>
<keyword evidence="7" id="KW-0997">Cell inner membrane</keyword>
<evidence type="ECO:0000256" key="7">
    <source>
        <dbReference type="ARBA" id="ARBA00022519"/>
    </source>
</evidence>
<organism evidence="16 17">
    <name type="scientific">Sinorhizobium chiapasense</name>
    <dbReference type="NCBI Taxonomy" id="501572"/>
    <lineage>
        <taxon>Bacteria</taxon>
        <taxon>Pseudomonadati</taxon>
        <taxon>Pseudomonadota</taxon>
        <taxon>Alphaproteobacteria</taxon>
        <taxon>Hyphomicrobiales</taxon>
        <taxon>Rhizobiaceae</taxon>
        <taxon>Sinorhizobium/Ensifer group</taxon>
        <taxon>Sinorhizobium</taxon>
    </lineage>
</organism>
<evidence type="ECO:0000256" key="9">
    <source>
        <dbReference type="ARBA" id="ARBA00022723"/>
    </source>
</evidence>
<evidence type="ECO:0000256" key="8">
    <source>
        <dbReference type="ARBA" id="ARBA00022692"/>
    </source>
</evidence>
<keyword evidence="12 15" id="KW-0472">Membrane</keyword>
<evidence type="ECO:0000256" key="12">
    <source>
        <dbReference type="ARBA" id="ARBA00023136"/>
    </source>
</evidence>
<keyword evidence="5" id="KW-0475">Mercuric resistance</keyword>
<evidence type="ECO:0000256" key="15">
    <source>
        <dbReference type="SAM" id="Phobius"/>
    </source>
</evidence>
<evidence type="ECO:0000256" key="11">
    <source>
        <dbReference type="ARBA" id="ARBA00022989"/>
    </source>
</evidence>
<comment type="similarity">
    <text evidence="2">Belongs to the MerT family.</text>
</comment>
<protein>
    <recommendedName>
        <fullName evidence="3">Mercuric transport protein MerT</fullName>
    </recommendedName>
    <alternativeName>
        <fullName evidence="13">Mercury ion transport protein</fullName>
    </alternativeName>
</protein>
<evidence type="ECO:0000256" key="3">
    <source>
        <dbReference type="ARBA" id="ARBA00017053"/>
    </source>
</evidence>
<evidence type="ECO:0000256" key="1">
    <source>
        <dbReference type="ARBA" id="ARBA00004429"/>
    </source>
</evidence>
<keyword evidence="11 15" id="KW-1133">Transmembrane helix</keyword>
<evidence type="ECO:0000256" key="4">
    <source>
        <dbReference type="ARBA" id="ARBA00022448"/>
    </source>
</evidence>
<feature type="transmembrane region" description="Helical" evidence="15">
    <location>
        <begin position="89"/>
        <end position="106"/>
    </location>
</feature>
<keyword evidence="4" id="KW-0813">Transport</keyword>
<evidence type="ECO:0000313" key="16">
    <source>
        <dbReference type="EMBL" id="WVT05763.1"/>
    </source>
</evidence>
<evidence type="ECO:0000313" key="17">
    <source>
        <dbReference type="Proteomes" id="UP001432360"/>
    </source>
</evidence>
<evidence type="ECO:0000256" key="2">
    <source>
        <dbReference type="ARBA" id="ARBA00008224"/>
    </source>
</evidence>
<feature type="transmembrane region" description="Helical" evidence="15">
    <location>
        <begin position="127"/>
        <end position="153"/>
    </location>
</feature>
<gene>
    <name evidence="16" type="ORF">RB548_10380</name>
</gene>
<reference evidence="16" key="1">
    <citation type="submission" date="2023-08" db="EMBL/GenBank/DDBJ databases">
        <title>Complete genome sequence of Sinorhizobium chiapanecum ITTG S70 isolated from Acaciella angustissima nodules in Chiapas-Mexico.</title>
        <authorList>
            <person name="Rincon-Rosales R."/>
            <person name="Rogel M.A."/>
            <person name="Rincon-Medina C.I."/>
            <person name="Guerrero G."/>
            <person name="Manzano-Gomez L.A."/>
            <person name="Lopez-Lopez A."/>
            <person name="Rincon Molina F.A."/>
            <person name="Martinez-Romero E."/>
        </authorList>
    </citation>
    <scope>NUCLEOTIDE SEQUENCE</scope>
    <source>
        <strain evidence="16">ITTG S70</strain>
    </source>
</reference>
<evidence type="ECO:0000256" key="10">
    <source>
        <dbReference type="ARBA" id="ARBA00022914"/>
    </source>
</evidence>
<sequence>MGRNEDFGKKSEFGHERIATRTGRHWNRHGEPDGVGPQRVRRQRLIAAGGILGALGASSCCIVPLILFSLGIGGAWVGNLTALAPYKPFFVAGTTGVLGYGYYLVYWKPRPACADDAACTRAKPSRFVQAALWLATVLVIAAFAFDFVAPLLLAA</sequence>
<keyword evidence="17" id="KW-1185">Reference proteome</keyword>
<evidence type="ECO:0000256" key="13">
    <source>
        <dbReference type="ARBA" id="ARBA00030934"/>
    </source>
</evidence>
<keyword evidence="10" id="KW-0476">Mercury</keyword>
<evidence type="ECO:0000256" key="6">
    <source>
        <dbReference type="ARBA" id="ARBA00022475"/>
    </source>
</evidence>
<evidence type="ECO:0000256" key="14">
    <source>
        <dbReference type="ARBA" id="ARBA00045720"/>
    </source>
</evidence>